<dbReference type="EMBL" id="CAJRAX010000011">
    <property type="protein sequence ID" value="CAG5114425.1"/>
    <property type="molecule type" value="Genomic_DNA"/>
</dbReference>
<protein>
    <recommendedName>
        <fullName evidence="6">Sorbitol dehydrogenase</fullName>
    </recommendedName>
    <alternativeName>
        <fullName evidence="7">Polyol dehydrogenase</fullName>
    </alternativeName>
</protein>
<dbReference type="Gene3D" id="3.90.180.10">
    <property type="entry name" value="Medium-chain alcohol dehydrogenases, catalytic domain"/>
    <property type="match status" value="1"/>
</dbReference>
<dbReference type="Pfam" id="PF08240">
    <property type="entry name" value="ADH_N"/>
    <property type="match status" value="1"/>
</dbReference>
<dbReference type="PANTHER" id="PTHR43161:SF9">
    <property type="entry name" value="SORBITOL DEHYDROGENASE"/>
    <property type="match status" value="1"/>
</dbReference>
<evidence type="ECO:0000256" key="3">
    <source>
        <dbReference type="ARBA" id="ARBA00022723"/>
    </source>
</evidence>
<evidence type="ECO:0000256" key="5">
    <source>
        <dbReference type="ARBA" id="ARBA00023002"/>
    </source>
</evidence>
<organism evidence="11 12">
    <name type="scientific">Oikopleura dioica</name>
    <name type="common">Tunicate</name>
    <dbReference type="NCBI Taxonomy" id="34765"/>
    <lineage>
        <taxon>Eukaryota</taxon>
        <taxon>Metazoa</taxon>
        <taxon>Chordata</taxon>
        <taxon>Tunicata</taxon>
        <taxon>Appendicularia</taxon>
        <taxon>Copelata</taxon>
        <taxon>Oikopleuridae</taxon>
        <taxon>Oikopleura</taxon>
    </lineage>
</organism>
<dbReference type="Pfam" id="PF00107">
    <property type="entry name" value="ADH_zinc_N"/>
    <property type="match status" value="1"/>
</dbReference>
<dbReference type="InterPro" id="IPR036291">
    <property type="entry name" value="NAD(P)-bd_dom_sf"/>
</dbReference>
<dbReference type="Gene3D" id="3.40.50.720">
    <property type="entry name" value="NAD(P)-binding Rossmann-like Domain"/>
    <property type="match status" value="1"/>
</dbReference>
<name>A0ABN7TEZ0_OIKDI</name>
<dbReference type="SUPFAM" id="SSF51735">
    <property type="entry name" value="NAD(P)-binding Rossmann-fold domains"/>
    <property type="match status" value="1"/>
</dbReference>
<dbReference type="InterPro" id="IPR011032">
    <property type="entry name" value="GroES-like_sf"/>
</dbReference>
<evidence type="ECO:0000313" key="11">
    <source>
        <dbReference type="EMBL" id="CAG5114425.1"/>
    </source>
</evidence>
<evidence type="ECO:0000313" key="12">
    <source>
        <dbReference type="Proteomes" id="UP001158576"/>
    </source>
</evidence>
<reference evidence="11 12" key="1">
    <citation type="submission" date="2021-04" db="EMBL/GenBank/DDBJ databases">
        <authorList>
            <person name="Bliznina A."/>
        </authorList>
    </citation>
    <scope>NUCLEOTIDE SEQUENCE [LARGE SCALE GENOMIC DNA]</scope>
</reference>
<keyword evidence="3 8" id="KW-0479">Metal-binding</keyword>
<keyword evidence="5" id="KW-0560">Oxidoreductase</keyword>
<proteinExistence type="inferred from homology"/>
<comment type="caution">
    <text evidence="11">The sequence shown here is derived from an EMBL/GenBank/DDBJ whole genome shotgun (WGS) entry which is preliminary data.</text>
</comment>
<dbReference type="PANTHER" id="PTHR43161">
    <property type="entry name" value="SORBITOL DEHYDROGENASE"/>
    <property type="match status" value="1"/>
</dbReference>
<evidence type="ECO:0000256" key="8">
    <source>
        <dbReference type="RuleBase" id="RU361277"/>
    </source>
</evidence>
<dbReference type="InterPro" id="IPR002328">
    <property type="entry name" value="ADH_Zn_CS"/>
</dbReference>
<dbReference type="SUPFAM" id="SSF50129">
    <property type="entry name" value="GroES-like"/>
    <property type="match status" value="1"/>
</dbReference>
<dbReference type="PROSITE" id="PS00059">
    <property type="entry name" value="ADH_ZINC"/>
    <property type="match status" value="1"/>
</dbReference>
<evidence type="ECO:0000256" key="4">
    <source>
        <dbReference type="ARBA" id="ARBA00022833"/>
    </source>
</evidence>
<feature type="domain" description="Alcohol dehydrogenase-like N-terminal" evidence="10">
    <location>
        <begin position="43"/>
        <end position="155"/>
    </location>
</feature>
<evidence type="ECO:0000256" key="2">
    <source>
        <dbReference type="ARBA" id="ARBA00008072"/>
    </source>
</evidence>
<gene>
    <name evidence="11" type="ORF">OKIOD_LOCUS17243</name>
</gene>
<sequence length="268" mass="29062">MQNRGIFVENREGKDPWTDKGVPGDWITELKIGDLGATRSLEEDEVLIKVKAVGICGSDVHYWTQGRGARFAVDNKMVLGHEGAGEIIQVGSKVSNVVKGDRVAFEPGYATGDDELTKNGRYNLSKVFFCATPPDDGCLCQYFVHKASCCYKMPEEMSYELGAMIEPLSVGIHAAKRARVEPGQDVLITGAGPIGLVSAIAASARGAGRIVLTDVIESRLELARSLGFETVNVMSKSRDDILTELGQKFDAVMECTGRTECMQLSFGF</sequence>
<keyword evidence="12" id="KW-1185">Reference proteome</keyword>
<comment type="cofactor">
    <cofactor evidence="1 8">
        <name>Zn(2+)</name>
        <dbReference type="ChEBI" id="CHEBI:29105"/>
    </cofactor>
</comment>
<dbReference type="Proteomes" id="UP001158576">
    <property type="component" value="Unassembled WGS sequence"/>
</dbReference>
<evidence type="ECO:0000256" key="1">
    <source>
        <dbReference type="ARBA" id="ARBA00001947"/>
    </source>
</evidence>
<evidence type="ECO:0000259" key="10">
    <source>
        <dbReference type="Pfam" id="PF08240"/>
    </source>
</evidence>
<evidence type="ECO:0000256" key="7">
    <source>
        <dbReference type="ARBA" id="ARBA00032485"/>
    </source>
</evidence>
<accession>A0ABN7TEZ0</accession>
<keyword evidence="4 8" id="KW-0862">Zinc</keyword>
<feature type="domain" description="Alcohol dehydrogenase-like C-terminal" evidence="9">
    <location>
        <begin position="193"/>
        <end position="265"/>
    </location>
</feature>
<comment type="similarity">
    <text evidence="2 8">Belongs to the zinc-containing alcohol dehydrogenase family.</text>
</comment>
<dbReference type="InterPro" id="IPR013154">
    <property type="entry name" value="ADH-like_N"/>
</dbReference>
<evidence type="ECO:0000256" key="6">
    <source>
        <dbReference type="ARBA" id="ARBA00026132"/>
    </source>
</evidence>
<evidence type="ECO:0000259" key="9">
    <source>
        <dbReference type="Pfam" id="PF00107"/>
    </source>
</evidence>
<dbReference type="InterPro" id="IPR013149">
    <property type="entry name" value="ADH-like_C"/>
</dbReference>